<evidence type="ECO:0000256" key="5">
    <source>
        <dbReference type="RuleBase" id="RU003684"/>
    </source>
</evidence>
<proteinExistence type="inferred from homology"/>
<keyword evidence="2 4" id="KW-0479">Metal-binding</keyword>
<comment type="similarity">
    <text evidence="1">Belongs to the arginase family. Agmatinase subfamily.</text>
</comment>
<feature type="binding site" evidence="4">
    <location>
        <position position="135"/>
    </location>
    <ligand>
        <name>Mn(2+)</name>
        <dbReference type="ChEBI" id="CHEBI:29035"/>
        <label>1</label>
    </ligand>
</feature>
<dbReference type="EC" id="3.5.3.11" evidence="6"/>
<comment type="cofactor">
    <cofactor evidence="4">
        <name>Mn(2+)</name>
        <dbReference type="ChEBI" id="CHEBI:29035"/>
    </cofactor>
    <text evidence="4">Binds 2 manganese ions per subunit.</text>
</comment>
<organism evidence="6 7">
    <name type="scientific">Staphylothermus marinus (strain ATCC 43588 / DSM 3639 / JCM 9404 / F1)</name>
    <dbReference type="NCBI Taxonomy" id="399550"/>
    <lineage>
        <taxon>Archaea</taxon>
        <taxon>Thermoproteota</taxon>
        <taxon>Thermoprotei</taxon>
        <taxon>Desulfurococcales</taxon>
        <taxon>Desulfurococcaceae</taxon>
        <taxon>Staphylothermus</taxon>
    </lineage>
</organism>
<dbReference type="GO" id="GO:0046872">
    <property type="term" value="F:metal ion binding"/>
    <property type="evidence" value="ECO:0007669"/>
    <property type="project" value="UniProtKB-KW"/>
</dbReference>
<dbReference type="PROSITE" id="PS51409">
    <property type="entry name" value="ARGINASE_2"/>
    <property type="match status" value="1"/>
</dbReference>
<evidence type="ECO:0000256" key="3">
    <source>
        <dbReference type="ARBA" id="ARBA00022801"/>
    </source>
</evidence>
<feature type="binding site" evidence="4">
    <location>
        <position position="114"/>
    </location>
    <ligand>
        <name>Mn(2+)</name>
        <dbReference type="ChEBI" id="CHEBI:29035"/>
        <label>1</label>
    </ligand>
</feature>
<feature type="binding site" evidence="4">
    <location>
        <position position="215"/>
    </location>
    <ligand>
        <name>Mn(2+)</name>
        <dbReference type="ChEBI" id="CHEBI:29035"/>
        <label>1</label>
    </ligand>
</feature>
<dbReference type="PROSITE" id="PS01053">
    <property type="entry name" value="ARGINASE_1"/>
    <property type="match status" value="1"/>
</dbReference>
<protein>
    <submittedName>
        <fullName evidence="6">Agmatinase</fullName>
        <ecNumber evidence="6">3.5.3.11</ecNumber>
    </submittedName>
</protein>
<reference evidence="7" key="1">
    <citation type="journal article" date="2009" name="BMC Genomics">
        <title>The complete genome sequence of Staphylothermus marinus reveals differences in sulfur metabolism among heterotrophic Crenarchaeota.</title>
        <authorList>
            <person name="Anderson I.J."/>
            <person name="Dharmarajan L."/>
            <person name="Rodriguez J."/>
            <person name="Hooper S."/>
            <person name="Porat I."/>
            <person name="Ulrich L.E."/>
            <person name="Elkins J.G."/>
            <person name="Mavromatis K."/>
            <person name="Sun H."/>
            <person name="Land M."/>
            <person name="Lapidus A."/>
            <person name="Lucas S."/>
            <person name="Barry K."/>
            <person name="Huber H."/>
            <person name="Zhulin I.B."/>
            <person name="Whitman W.B."/>
            <person name="Mukhopadhyay B."/>
            <person name="Woese C."/>
            <person name="Bristow J."/>
            <person name="Kyrpides N."/>
        </authorList>
    </citation>
    <scope>NUCLEOTIDE SEQUENCE [LARGE SCALE GENOMIC DNA]</scope>
    <source>
        <strain evidence="7">ATCC 43588 / DSM 3639 / JCM 9404 / F1</strain>
    </source>
</reference>
<keyword evidence="7" id="KW-1185">Reference proteome</keyword>
<dbReference type="eggNOG" id="arCOG01700">
    <property type="taxonomic scope" value="Archaea"/>
</dbReference>
<dbReference type="GeneID" id="4907259"/>
<dbReference type="AlphaFoldDB" id="A3DNM0"/>
<evidence type="ECO:0000256" key="4">
    <source>
        <dbReference type="PIRSR" id="PIRSR036979-1"/>
    </source>
</evidence>
<keyword evidence="4" id="KW-0464">Manganese</keyword>
<dbReference type="SUPFAM" id="SSF52768">
    <property type="entry name" value="Arginase/deacetylase"/>
    <property type="match status" value="1"/>
</dbReference>
<feature type="binding site" evidence="4">
    <location>
        <position position="139"/>
    </location>
    <ligand>
        <name>Mn(2+)</name>
        <dbReference type="ChEBI" id="CHEBI:29035"/>
        <label>1</label>
    </ligand>
</feature>
<dbReference type="Proteomes" id="UP000000254">
    <property type="component" value="Chromosome"/>
</dbReference>
<dbReference type="InterPro" id="IPR020855">
    <property type="entry name" value="Ureohydrolase_Mn_BS"/>
</dbReference>
<dbReference type="Gene3D" id="3.40.800.10">
    <property type="entry name" value="Ureohydrolase domain"/>
    <property type="match status" value="1"/>
</dbReference>
<dbReference type="PIRSF" id="PIRSF036979">
    <property type="entry name" value="Arginase"/>
    <property type="match status" value="1"/>
</dbReference>
<dbReference type="KEGG" id="smr:Smar_1135"/>
<dbReference type="InterPro" id="IPR006035">
    <property type="entry name" value="Ureohydrolase"/>
</dbReference>
<evidence type="ECO:0000256" key="1">
    <source>
        <dbReference type="ARBA" id="ARBA00009227"/>
    </source>
</evidence>
<dbReference type="GO" id="GO:0008783">
    <property type="term" value="F:agmatinase activity"/>
    <property type="evidence" value="ECO:0007669"/>
    <property type="project" value="UniProtKB-EC"/>
</dbReference>
<dbReference type="PANTHER" id="PTHR11358">
    <property type="entry name" value="ARGINASE/AGMATINASE"/>
    <property type="match status" value="1"/>
</dbReference>
<dbReference type="InterPro" id="IPR023696">
    <property type="entry name" value="Ureohydrolase_dom_sf"/>
</dbReference>
<dbReference type="NCBIfam" id="TIGR01230">
    <property type="entry name" value="agmatinase"/>
    <property type="match status" value="1"/>
</dbReference>
<dbReference type="PANTHER" id="PTHR11358:SF26">
    <property type="entry name" value="GUANIDINO ACID HYDROLASE, MITOCHONDRIAL"/>
    <property type="match status" value="1"/>
</dbReference>
<dbReference type="EMBL" id="CP000575">
    <property type="protein sequence ID" value="ABN70230.1"/>
    <property type="molecule type" value="Genomic_DNA"/>
</dbReference>
<dbReference type="Pfam" id="PF00491">
    <property type="entry name" value="Arginase"/>
    <property type="match status" value="1"/>
</dbReference>
<evidence type="ECO:0000313" key="7">
    <source>
        <dbReference type="Proteomes" id="UP000000254"/>
    </source>
</evidence>
<name>A3DNM0_STAMF</name>
<keyword evidence="3 5" id="KW-0378">Hydrolase</keyword>
<dbReference type="CDD" id="cd11593">
    <property type="entry name" value="Agmatinase-like_2"/>
    <property type="match status" value="1"/>
</dbReference>
<evidence type="ECO:0000256" key="2">
    <source>
        <dbReference type="ARBA" id="ARBA00022723"/>
    </source>
</evidence>
<dbReference type="HOGENOM" id="CLU_039478_0_2_2"/>
<dbReference type="InterPro" id="IPR005925">
    <property type="entry name" value="Agmatinase-rel"/>
</dbReference>
<dbReference type="STRING" id="399550.Smar_1135"/>
<gene>
    <name evidence="6" type="ordered locus">Smar_1135</name>
</gene>
<feature type="binding site" evidence="4">
    <location>
        <position position="217"/>
    </location>
    <ligand>
        <name>Mn(2+)</name>
        <dbReference type="ChEBI" id="CHEBI:29035"/>
        <label>1</label>
    </ligand>
</feature>
<dbReference type="RefSeq" id="WP_011839421.1">
    <property type="nucleotide sequence ID" value="NC_009033.1"/>
</dbReference>
<dbReference type="GO" id="GO:0033389">
    <property type="term" value="P:putrescine biosynthetic process from arginine, via agmatine"/>
    <property type="evidence" value="ECO:0007669"/>
    <property type="project" value="TreeGrafter"/>
</dbReference>
<evidence type="ECO:0000313" key="6">
    <source>
        <dbReference type="EMBL" id="ABN70230.1"/>
    </source>
</evidence>
<sequence>MTLWRHLLEETCAFACVRDENSKYIVVGIPLDSTTTYKPGTRMAPNKIREVSCNIEYYSLFENLSLERIGFNDLGNIVMVPGFIHENIDRIKNVVRGIREEYPGKTYIFLGGEHLITYPIIHELIDTIDTLIVFDAHLDLRNDYLGSKFNHATHLRRILEETSIPIIHFGARAISEEELGFVQKQSNITMLSPLNLDNYQRIINSDLGNVYISIDIDSVDPAYAPGTSNPEALGLHPIDILKIIRSIVRNARQVIGFDIVEVNPLGDINDITSILAAKIVFEIIGMMEKKSSV</sequence>
<accession>A3DNM0</accession>
<feature type="binding site" evidence="4">
    <location>
        <position position="137"/>
    </location>
    <ligand>
        <name>Mn(2+)</name>
        <dbReference type="ChEBI" id="CHEBI:29035"/>
        <label>1</label>
    </ligand>
</feature>
<dbReference type="OrthoDB" id="7186at2157"/>
<reference evidence="6 7" key="2">
    <citation type="journal article" date="2009" name="Stand. Genomic Sci.">
        <title>Complete genome sequence of Staphylothermus marinus Stetter and Fiala 1986 type strain F1.</title>
        <authorList>
            <person name="Anderson I.J."/>
            <person name="Sun H."/>
            <person name="Lapidus A."/>
            <person name="Copeland A."/>
            <person name="Glavina Del Rio T."/>
            <person name="Tice H."/>
            <person name="Dalin E."/>
            <person name="Lucas S."/>
            <person name="Barry K."/>
            <person name="Land M."/>
            <person name="Richardson P."/>
            <person name="Huber H."/>
            <person name="Kyrpides N.C."/>
        </authorList>
    </citation>
    <scope>NUCLEOTIDE SEQUENCE [LARGE SCALE GENOMIC DNA]</scope>
    <source>
        <strain evidence="7">ATCC 43588 / DSM 3639 / JCM 9404 / F1</strain>
    </source>
</reference>